<gene>
    <name evidence="1" type="ORF">RU08_13280</name>
</gene>
<evidence type="ECO:0000313" key="1">
    <source>
        <dbReference type="EMBL" id="KIP99827.1"/>
    </source>
</evidence>
<protein>
    <submittedName>
        <fullName evidence="1">Uncharacterized protein</fullName>
    </submittedName>
</protein>
<dbReference type="EMBL" id="JXQW01000032">
    <property type="protein sequence ID" value="KIP99827.1"/>
    <property type="molecule type" value="Genomic_DNA"/>
</dbReference>
<accession>A0A0D0KS69</accession>
<evidence type="ECO:0000313" key="2">
    <source>
        <dbReference type="Proteomes" id="UP000032068"/>
    </source>
</evidence>
<dbReference type="AlphaFoldDB" id="A0A0D0KS69"/>
<sequence>MLVLGCGLQLLFQRQTFFIRTPRLTGCGALRHGQRVGMQLVAHGNLLFELATLLGHPLAQPPALGEPAKAGGADQQRHSQACAC</sequence>
<reference evidence="1 2" key="1">
    <citation type="submission" date="2014-12" db="EMBL/GenBank/DDBJ databases">
        <title>16Stimator: statistical estimation of ribosomal gene copy numbers from draft genome assemblies.</title>
        <authorList>
            <person name="Perisin M.A."/>
            <person name="Vetter M."/>
            <person name="Gilbert J.A."/>
            <person name="Bergelson J."/>
        </authorList>
    </citation>
    <scope>NUCLEOTIDE SEQUENCE [LARGE SCALE GENOMIC DNA]</scope>
    <source>
        <strain evidence="1 2">MEJ086</strain>
    </source>
</reference>
<organism evidence="1 2">
    <name type="scientific">Pseudomonas fulva</name>
    <dbReference type="NCBI Taxonomy" id="47880"/>
    <lineage>
        <taxon>Bacteria</taxon>
        <taxon>Pseudomonadati</taxon>
        <taxon>Pseudomonadota</taxon>
        <taxon>Gammaproteobacteria</taxon>
        <taxon>Pseudomonadales</taxon>
        <taxon>Pseudomonadaceae</taxon>
        <taxon>Pseudomonas</taxon>
    </lineage>
</organism>
<proteinExistence type="predicted"/>
<dbReference type="Proteomes" id="UP000032068">
    <property type="component" value="Unassembled WGS sequence"/>
</dbReference>
<comment type="caution">
    <text evidence="1">The sequence shown here is derived from an EMBL/GenBank/DDBJ whole genome shotgun (WGS) entry which is preliminary data.</text>
</comment>
<name>A0A0D0KS69_9PSED</name>